<protein>
    <recommendedName>
        <fullName evidence="7">Redox-sensing transcriptional repressor Rex</fullName>
    </recommendedName>
</protein>
<keyword evidence="5 7" id="KW-0238">DNA-binding</keyword>
<evidence type="ECO:0000313" key="9">
    <source>
        <dbReference type="EMBL" id="SFM75581.1"/>
    </source>
</evidence>
<evidence type="ECO:0000256" key="4">
    <source>
        <dbReference type="ARBA" id="ARBA00023027"/>
    </source>
</evidence>
<dbReference type="InterPro" id="IPR009718">
    <property type="entry name" value="Rex_DNA-bd_C_dom"/>
</dbReference>
<evidence type="ECO:0000256" key="1">
    <source>
        <dbReference type="ARBA" id="ARBA00022490"/>
    </source>
</evidence>
<dbReference type="InterPro" id="IPR036388">
    <property type="entry name" value="WH-like_DNA-bd_sf"/>
</dbReference>
<dbReference type="NCBIfam" id="NF003995">
    <property type="entry name" value="PRK05472.2-4"/>
    <property type="match status" value="1"/>
</dbReference>
<dbReference type="OrthoDB" id="9784760at2"/>
<keyword evidence="10" id="KW-1185">Reference proteome</keyword>
<dbReference type="GO" id="GO:0003700">
    <property type="term" value="F:DNA-binding transcription factor activity"/>
    <property type="evidence" value="ECO:0007669"/>
    <property type="project" value="UniProtKB-UniRule"/>
</dbReference>
<dbReference type="PANTHER" id="PTHR35786">
    <property type="entry name" value="REDOX-SENSING TRANSCRIPTIONAL REPRESSOR REX"/>
    <property type="match status" value="1"/>
</dbReference>
<feature type="domain" description="CoA-binding" evidence="8">
    <location>
        <begin position="79"/>
        <end position="181"/>
    </location>
</feature>
<dbReference type="EMBL" id="FOUU01000003">
    <property type="protein sequence ID" value="SFM75581.1"/>
    <property type="molecule type" value="Genomic_DNA"/>
</dbReference>
<keyword evidence="2 7" id="KW-0678">Repressor</keyword>
<gene>
    <name evidence="7" type="primary">rex</name>
    <name evidence="9" type="ORF">SAMN05660836_01392</name>
</gene>
<name>A0A1I4TFZ6_9BACT</name>
<dbReference type="InterPro" id="IPR003781">
    <property type="entry name" value="CoA-bd"/>
</dbReference>
<dbReference type="Pfam" id="PF06971">
    <property type="entry name" value="Put_DNA-bind_N"/>
    <property type="match status" value="1"/>
</dbReference>
<keyword evidence="3 7" id="KW-0805">Transcription regulation</keyword>
<dbReference type="NCBIfam" id="NF003992">
    <property type="entry name" value="PRK05472.2-1"/>
    <property type="match status" value="1"/>
</dbReference>
<dbReference type="InterPro" id="IPR036291">
    <property type="entry name" value="NAD(P)-bd_dom_sf"/>
</dbReference>
<evidence type="ECO:0000256" key="6">
    <source>
        <dbReference type="ARBA" id="ARBA00023163"/>
    </source>
</evidence>
<dbReference type="SMART" id="SM00881">
    <property type="entry name" value="CoA_binding"/>
    <property type="match status" value="1"/>
</dbReference>
<dbReference type="Proteomes" id="UP000199611">
    <property type="component" value="Unassembled WGS sequence"/>
</dbReference>
<accession>A0A1I4TFZ6</accession>
<evidence type="ECO:0000256" key="3">
    <source>
        <dbReference type="ARBA" id="ARBA00023015"/>
    </source>
</evidence>
<evidence type="ECO:0000313" key="10">
    <source>
        <dbReference type="Proteomes" id="UP000199611"/>
    </source>
</evidence>
<dbReference type="Pfam" id="PF02629">
    <property type="entry name" value="CoA_binding"/>
    <property type="match status" value="1"/>
</dbReference>
<feature type="DNA-binding region" description="H-T-H motif" evidence="7">
    <location>
        <begin position="16"/>
        <end position="55"/>
    </location>
</feature>
<dbReference type="NCBIfam" id="NF003989">
    <property type="entry name" value="PRK05472.1-3"/>
    <property type="match status" value="1"/>
</dbReference>
<comment type="function">
    <text evidence="7">Modulates transcription in response to changes in cellular NADH/NAD(+) redox state.</text>
</comment>
<dbReference type="InterPro" id="IPR022876">
    <property type="entry name" value="Tscrpt_rep_Rex"/>
</dbReference>
<evidence type="ECO:0000256" key="5">
    <source>
        <dbReference type="ARBA" id="ARBA00023125"/>
    </source>
</evidence>
<evidence type="ECO:0000259" key="8">
    <source>
        <dbReference type="SMART" id="SM00881"/>
    </source>
</evidence>
<dbReference type="STRING" id="39841.SAMN05660836_01392"/>
<comment type="subunit">
    <text evidence="7">Homodimer.</text>
</comment>
<keyword evidence="6 7" id="KW-0804">Transcription</keyword>
<dbReference type="Gene3D" id="3.40.50.720">
    <property type="entry name" value="NAD(P)-binding Rossmann-like Domain"/>
    <property type="match status" value="1"/>
</dbReference>
<reference evidence="9 10" key="1">
    <citation type="submission" date="2016-10" db="EMBL/GenBank/DDBJ databases">
        <authorList>
            <person name="de Groot N.N."/>
        </authorList>
    </citation>
    <scope>NUCLEOTIDE SEQUENCE [LARGE SCALE GENOMIC DNA]</scope>
    <source>
        <strain evidence="9 10">DSM 9990</strain>
    </source>
</reference>
<organism evidence="9 10">
    <name type="scientific">Thermodesulforhabdus norvegica</name>
    <dbReference type="NCBI Taxonomy" id="39841"/>
    <lineage>
        <taxon>Bacteria</taxon>
        <taxon>Pseudomonadati</taxon>
        <taxon>Thermodesulfobacteriota</taxon>
        <taxon>Syntrophobacteria</taxon>
        <taxon>Syntrophobacterales</taxon>
        <taxon>Thermodesulforhabdaceae</taxon>
        <taxon>Thermodesulforhabdus</taxon>
    </lineage>
</organism>
<dbReference type="GO" id="GO:0051775">
    <property type="term" value="P:response to redox state"/>
    <property type="evidence" value="ECO:0007669"/>
    <property type="project" value="InterPro"/>
</dbReference>
<dbReference type="GO" id="GO:0045892">
    <property type="term" value="P:negative regulation of DNA-templated transcription"/>
    <property type="evidence" value="ECO:0007669"/>
    <property type="project" value="InterPro"/>
</dbReference>
<dbReference type="RefSeq" id="WP_093394531.1">
    <property type="nucleotide sequence ID" value="NZ_FOUU01000003.1"/>
</dbReference>
<evidence type="ECO:0000256" key="7">
    <source>
        <dbReference type="HAMAP-Rule" id="MF_01131"/>
    </source>
</evidence>
<dbReference type="GO" id="GO:0005737">
    <property type="term" value="C:cytoplasm"/>
    <property type="evidence" value="ECO:0007669"/>
    <property type="project" value="UniProtKB-SubCell"/>
</dbReference>
<dbReference type="NCBIfam" id="NF003996">
    <property type="entry name" value="PRK05472.2-5"/>
    <property type="match status" value="1"/>
</dbReference>
<dbReference type="NCBIfam" id="NF003993">
    <property type="entry name" value="PRK05472.2-2"/>
    <property type="match status" value="1"/>
</dbReference>
<sequence>MKFTKIPLATINRLSVYLRVLEDLLEDNTDVISSERLARHCGVNPAQIRKDLAYFGEFGVRGVGYRVVDLISQIKEILGLNRTWNLAMVGVGNLGSALIRHGNFIKHGYVFAAAFDIDPEKVGKKLPNGLIINHVDELEEVVKERNIHIGVIATPASAAQSVANQLILAGINGILNFAPVQIQVPDCCHVENIDFTIKLDSIAYHLSTNF</sequence>
<keyword evidence="4 7" id="KW-0520">NAD</keyword>
<proteinExistence type="inferred from homology"/>
<evidence type="ECO:0000256" key="2">
    <source>
        <dbReference type="ARBA" id="ARBA00022491"/>
    </source>
</evidence>
<dbReference type="InterPro" id="IPR036390">
    <property type="entry name" value="WH_DNA-bd_sf"/>
</dbReference>
<dbReference type="Gene3D" id="1.10.10.10">
    <property type="entry name" value="Winged helix-like DNA-binding domain superfamily/Winged helix DNA-binding domain"/>
    <property type="match status" value="1"/>
</dbReference>
<dbReference type="SUPFAM" id="SSF51735">
    <property type="entry name" value="NAD(P)-binding Rossmann-fold domains"/>
    <property type="match status" value="1"/>
</dbReference>
<dbReference type="InterPro" id="IPR058236">
    <property type="entry name" value="Rex_actinobacterial-type"/>
</dbReference>
<dbReference type="PANTHER" id="PTHR35786:SF1">
    <property type="entry name" value="REDOX-SENSING TRANSCRIPTIONAL REPRESSOR REX 1"/>
    <property type="match status" value="1"/>
</dbReference>
<dbReference type="NCBIfam" id="NF003994">
    <property type="entry name" value="PRK05472.2-3"/>
    <property type="match status" value="1"/>
</dbReference>
<feature type="binding site" evidence="7">
    <location>
        <begin position="90"/>
        <end position="95"/>
    </location>
    <ligand>
        <name>NAD(+)</name>
        <dbReference type="ChEBI" id="CHEBI:57540"/>
    </ligand>
</feature>
<dbReference type="AlphaFoldDB" id="A0A1I4TFZ6"/>
<dbReference type="GO" id="GO:0003677">
    <property type="term" value="F:DNA binding"/>
    <property type="evidence" value="ECO:0007669"/>
    <property type="project" value="UniProtKB-UniRule"/>
</dbReference>
<keyword evidence="1 7" id="KW-0963">Cytoplasm</keyword>
<comment type="subcellular location">
    <subcellularLocation>
        <location evidence="7">Cytoplasm</location>
    </subcellularLocation>
</comment>
<comment type="similarity">
    <text evidence="7">Belongs to the transcriptional regulatory Rex family.</text>
</comment>
<dbReference type="SUPFAM" id="SSF46785">
    <property type="entry name" value="Winged helix' DNA-binding domain"/>
    <property type="match status" value="1"/>
</dbReference>
<dbReference type="HAMAP" id="MF_01131">
    <property type="entry name" value="Rex"/>
    <property type="match status" value="1"/>
</dbReference>